<evidence type="ECO:0000313" key="1">
    <source>
        <dbReference type="EMBL" id="CAI6286885.1"/>
    </source>
</evidence>
<protein>
    <submittedName>
        <fullName evidence="1">Uncharacterized protein</fullName>
    </submittedName>
</protein>
<dbReference type="Proteomes" id="UP001152607">
    <property type="component" value="Unassembled WGS sequence"/>
</dbReference>
<organism evidence="1 2">
    <name type="scientific">Periconia digitata</name>
    <dbReference type="NCBI Taxonomy" id="1303443"/>
    <lineage>
        <taxon>Eukaryota</taxon>
        <taxon>Fungi</taxon>
        <taxon>Dikarya</taxon>
        <taxon>Ascomycota</taxon>
        <taxon>Pezizomycotina</taxon>
        <taxon>Dothideomycetes</taxon>
        <taxon>Pleosporomycetidae</taxon>
        <taxon>Pleosporales</taxon>
        <taxon>Massarineae</taxon>
        <taxon>Periconiaceae</taxon>
        <taxon>Periconia</taxon>
    </lineage>
</organism>
<accession>A0A9W4XF01</accession>
<comment type="caution">
    <text evidence="1">The sequence shown here is derived from an EMBL/GenBank/DDBJ whole genome shotgun (WGS) entry which is preliminary data.</text>
</comment>
<proteinExistence type="predicted"/>
<dbReference type="AlphaFoldDB" id="A0A9W4XF01"/>
<name>A0A9W4XF01_9PLEO</name>
<reference evidence="1" key="1">
    <citation type="submission" date="2023-01" db="EMBL/GenBank/DDBJ databases">
        <authorList>
            <person name="Van Ghelder C."/>
            <person name="Rancurel C."/>
        </authorList>
    </citation>
    <scope>NUCLEOTIDE SEQUENCE</scope>
    <source>
        <strain evidence="1">CNCM I-4278</strain>
    </source>
</reference>
<evidence type="ECO:0000313" key="2">
    <source>
        <dbReference type="Proteomes" id="UP001152607"/>
    </source>
</evidence>
<keyword evidence="2" id="KW-1185">Reference proteome</keyword>
<sequence length="52" mass="5893">MSAGFSLPLIHWTLSSPSLIWSRSQWWRISMCLDLDPMASLLRSLIVASLSM</sequence>
<gene>
    <name evidence="1" type="ORF">PDIGIT_LOCUS2333</name>
</gene>
<dbReference type="EMBL" id="CAOQHR010000001">
    <property type="protein sequence ID" value="CAI6286885.1"/>
    <property type="molecule type" value="Genomic_DNA"/>
</dbReference>